<evidence type="ECO:0000313" key="2">
    <source>
        <dbReference type="Proteomes" id="UP001595616"/>
    </source>
</evidence>
<evidence type="ECO:0000313" key="1">
    <source>
        <dbReference type="EMBL" id="MFC3810669.1"/>
    </source>
</evidence>
<keyword evidence="2" id="KW-1185">Reference proteome</keyword>
<protein>
    <recommendedName>
        <fullName evidence="3">Outer membrane protein beta-barrel domain-containing protein</fullName>
    </recommendedName>
</protein>
<gene>
    <name evidence="1" type="ORF">ACFOOI_08390</name>
</gene>
<dbReference type="EMBL" id="JBHRYQ010000001">
    <property type="protein sequence ID" value="MFC3810669.1"/>
    <property type="molecule type" value="Genomic_DNA"/>
</dbReference>
<sequence length="213" mass="24181">MIKFLKVILLSFIALNLKGQTIKVYNQHSVGFSFSDYSSVGSFGIGEILQVNKRIPFRILAKTNYSANLLKPNIYHSTDKIKANDFVLEKSYFHSNIDLMLGGEVFYKNYGFGISSELASFSFGKSISDTKYSDSKILEVNPIKFTHIFSNKEQRNLRTTLYFVYTVSESFSVKLGATNQKNILKLTNIDNQNRYVSGGTLAPFISLRFNLEK</sequence>
<accession>A0ABV7YTI7</accession>
<evidence type="ECO:0008006" key="3">
    <source>
        <dbReference type="Google" id="ProtNLM"/>
    </source>
</evidence>
<proteinExistence type="predicted"/>
<dbReference type="Proteomes" id="UP001595616">
    <property type="component" value="Unassembled WGS sequence"/>
</dbReference>
<reference evidence="2" key="1">
    <citation type="journal article" date="2019" name="Int. J. Syst. Evol. Microbiol.">
        <title>The Global Catalogue of Microorganisms (GCM) 10K type strain sequencing project: providing services to taxonomists for standard genome sequencing and annotation.</title>
        <authorList>
            <consortium name="The Broad Institute Genomics Platform"/>
            <consortium name="The Broad Institute Genome Sequencing Center for Infectious Disease"/>
            <person name="Wu L."/>
            <person name="Ma J."/>
        </authorList>
    </citation>
    <scope>NUCLEOTIDE SEQUENCE [LARGE SCALE GENOMIC DNA]</scope>
    <source>
        <strain evidence="2">CECT 7956</strain>
    </source>
</reference>
<organism evidence="1 2">
    <name type="scientific">Lacihabitans lacunae</name>
    <dbReference type="NCBI Taxonomy" id="1028214"/>
    <lineage>
        <taxon>Bacteria</taxon>
        <taxon>Pseudomonadati</taxon>
        <taxon>Bacteroidota</taxon>
        <taxon>Cytophagia</taxon>
        <taxon>Cytophagales</taxon>
        <taxon>Leadbetterellaceae</taxon>
        <taxon>Lacihabitans</taxon>
    </lineage>
</organism>
<comment type="caution">
    <text evidence="1">The sequence shown here is derived from an EMBL/GenBank/DDBJ whole genome shotgun (WGS) entry which is preliminary data.</text>
</comment>
<name>A0ABV7YTI7_9BACT</name>
<dbReference type="RefSeq" id="WP_379836981.1">
    <property type="nucleotide sequence ID" value="NZ_JBHRYQ010000001.1"/>
</dbReference>